<evidence type="ECO:0000256" key="3">
    <source>
        <dbReference type="ARBA" id="ARBA00022692"/>
    </source>
</evidence>
<evidence type="ECO:0000259" key="8">
    <source>
        <dbReference type="SMART" id="SM00331"/>
    </source>
</evidence>
<evidence type="ECO:0000313" key="10">
    <source>
        <dbReference type="Proteomes" id="UP001056429"/>
    </source>
</evidence>
<dbReference type="PANTHER" id="PTHR43156:SF2">
    <property type="entry name" value="STAGE II SPORULATION PROTEIN E"/>
    <property type="match status" value="1"/>
</dbReference>
<keyword evidence="4" id="KW-0378">Hydrolase</keyword>
<dbReference type="Proteomes" id="UP001056429">
    <property type="component" value="Unassembled WGS sequence"/>
</dbReference>
<protein>
    <submittedName>
        <fullName evidence="9">SpoIIE family protein phosphatase</fullName>
    </submittedName>
</protein>
<dbReference type="Pfam" id="PF02743">
    <property type="entry name" value="dCache_1"/>
    <property type="match status" value="1"/>
</dbReference>
<dbReference type="GO" id="GO:0005886">
    <property type="term" value="C:plasma membrane"/>
    <property type="evidence" value="ECO:0007669"/>
    <property type="project" value="UniProtKB-SubCell"/>
</dbReference>
<dbReference type="InterPro" id="IPR052016">
    <property type="entry name" value="Bact_Sigma-Reg"/>
</dbReference>
<dbReference type="SMART" id="SM00331">
    <property type="entry name" value="PP2C_SIG"/>
    <property type="match status" value="1"/>
</dbReference>
<keyword evidence="3 7" id="KW-0812">Transmembrane</keyword>
<feature type="transmembrane region" description="Helical" evidence="7">
    <location>
        <begin position="12"/>
        <end position="36"/>
    </location>
</feature>
<gene>
    <name evidence="9" type="ORF">KDK92_23525</name>
</gene>
<evidence type="ECO:0000313" key="9">
    <source>
        <dbReference type="EMBL" id="MCM1992698.1"/>
    </source>
</evidence>
<keyword evidence="10" id="KW-1185">Reference proteome</keyword>
<name>A0A9J6P732_9CLOT</name>
<feature type="domain" description="PPM-type phosphatase" evidence="8">
    <location>
        <begin position="422"/>
        <end position="629"/>
    </location>
</feature>
<dbReference type="AlphaFoldDB" id="A0A9J6P732"/>
<dbReference type="Gene3D" id="3.60.40.10">
    <property type="entry name" value="PPM-type phosphatase domain"/>
    <property type="match status" value="1"/>
</dbReference>
<sequence length="630" mass="72110">MKKIKFENQIRVKITSAIILCSFILALLISFISIVLNYNFFEKEIKQKLELLPQNYSNTFNADFKMVGSTVNALKHSISVTFDLDKFKASPNDYVEEYEKIMDSTVKKSGEALSTKTLNGVQAVYFTINPELTGDVYEIWYVNQEQTDGFKKVDSDPNPQNPYIKDFYPDNESMHWYYNPIKKGEGVWSEPYKEVDLEKDIISYTEPIYKDDVLIGVVGMDIDINAMKNTIKNMKVYDTGYAFLLCDEYHFLIHPTYKLEDSLKTIENGSLEFLTKEIEKKESGVIKAKGKLKEKILGYSHLSNGWILVFEVPIYEVYSSMRIQMFVNFMTIFLSVFIIIPIALHIGKSISKPIVKITELIKNTSKFNFDDDKSLEILITNKDEIGVMAREMFFMRKFLKETGVHKAAKLQRSYLQSEFPILNKANMEVIYAPSKTVSGDFYHLERTNKNVVVGVLWDVSGKGVTAALSISAFNILFNKTLLITQNPIEILNCLNTRVSELLGNTYIAACCFSFDFEKKEAKIAGAGINEFIYSSKEGNYKQKIVKGPFLGMFEESLFDQQTIHFESGDKFCFLTDGLEFIFEEDFSGENSLKIDSITEFKNYIEDSLNSTLVDEEGIKDDCTLLAIEIK</sequence>
<dbReference type="Gene3D" id="3.30.450.20">
    <property type="entry name" value="PAS domain"/>
    <property type="match status" value="2"/>
</dbReference>
<dbReference type="EMBL" id="JAGSOJ010000007">
    <property type="protein sequence ID" value="MCM1992698.1"/>
    <property type="molecule type" value="Genomic_DNA"/>
</dbReference>
<reference evidence="9" key="2">
    <citation type="submission" date="2021-04" db="EMBL/GenBank/DDBJ databases">
        <authorList>
            <person name="Dong X."/>
        </authorList>
    </citation>
    <scope>NUCLEOTIDE SEQUENCE</scope>
    <source>
        <strain evidence="9">ZWT</strain>
    </source>
</reference>
<accession>A0A9J6P732</accession>
<evidence type="ECO:0000256" key="2">
    <source>
        <dbReference type="ARBA" id="ARBA00022475"/>
    </source>
</evidence>
<evidence type="ECO:0000256" key="7">
    <source>
        <dbReference type="SAM" id="Phobius"/>
    </source>
</evidence>
<evidence type="ECO:0000256" key="5">
    <source>
        <dbReference type="ARBA" id="ARBA00022989"/>
    </source>
</evidence>
<dbReference type="GO" id="GO:0016791">
    <property type="term" value="F:phosphatase activity"/>
    <property type="evidence" value="ECO:0007669"/>
    <property type="project" value="TreeGrafter"/>
</dbReference>
<dbReference type="RefSeq" id="WP_250861871.1">
    <property type="nucleotide sequence ID" value="NZ_JAGSOJ010000007.1"/>
</dbReference>
<evidence type="ECO:0000256" key="4">
    <source>
        <dbReference type="ARBA" id="ARBA00022801"/>
    </source>
</evidence>
<comment type="subcellular location">
    <subcellularLocation>
        <location evidence="1">Cell membrane</location>
        <topology evidence="1">Multi-pass membrane protein</topology>
    </subcellularLocation>
</comment>
<dbReference type="Gene3D" id="6.10.340.10">
    <property type="match status" value="1"/>
</dbReference>
<evidence type="ECO:0000256" key="6">
    <source>
        <dbReference type="ARBA" id="ARBA00023136"/>
    </source>
</evidence>
<dbReference type="Pfam" id="PF07228">
    <property type="entry name" value="SpoIIE"/>
    <property type="match status" value="1"/>
</dbReference>
<dbReference type="CDD" id="cd12912">
    <property type="entry name" value="PDC2_MCP_like"/>
    <property type="match status" value="1"/>
</dbReference>
<keyword evidence="6 7" id="KW-0472">Membrane</keyword>
<keyword evidence="2" id="KW-1003">Cell membrane</keyword>
<proteinExistence type="predicted"/>
<evidence type="ECO:0000256" key="1">
    <source>
        <dbReference type="ARBA" id="ARBA00004651"/>
    </source>
</evidence>
<feature type="transmembrane region" description="Helical" evidence="7">
    <location>
        <begin position="325"/>
        <end position="346"/>
    </location>
</feature>
<organism evidence="9 10">
    <name type="scientific">Oceanirhabdus seepicola</name>
    <dbReference type="NCBI Taxonomy" id="2828781"/>
    <lineage>
        <taxon>Bacteria</taxon>
        <taxon>Bacillati</taxon>
        <taxon>Bacillota</taxon>
        <taxon>Clostridia</taxon>
        <taxon>Eubacteriales</taxon>
        <taxon>Clostridiaceae</taxon>
        <taxon>Oceanirhabdus</taxon>
    </lineage>
</organism>
<dbReference type="CDD" id="cd12913">
    <property type="entry name" value="PDC1_MCP_like"/>
    <property type="match status" value="1"/>
</dbReference>
<dbReference type="InterPro" id="IPR033479">
    <property type="entry name" value="dCache_1"/>
</dbReference>
<dbReference type="InterPro" id="IPR001932">
    <property type="entry name" value="PPM-type_phosphatase-like_dom"/>
</dbReference>
<keyword evidence="5 7" id="KW-1133">Transmembrane helix</keyword>
<comment type="caution">
    <text evidence="9">The sequence shown here is derived from an EMBL/GenBank/DDBJ whole genome shotgun (WGS) entry which is preliminary data.</text>
</comment>
<reference evidence="9" key="1">
    <citation type="journal article" date="2021" name="mSystems">
        <title>Bacteria and Archaea Synergistically Convert Glycine Betaine to Biogenic Methane in the Formosa Cold Seep of the South China Sea.</title>
        <authorList>
            <person name="Li L."/>
            <person name="Zhang W."/>
            <person name="Zhang S."/>
            <person name="Song L."/>
            <person name="Sun Q."/>
            <person name="Zhang H."/>
            <person name="Xiang H."/>
            <person name="Dong X."/>
        </authorList>
    </citation>
    <scope>NUCLEOTIDE SEQUENCE</scope>
    <source>
        <strain evidence="9">ZWT</strain>
    </source>
</reference>
<dbReference type="PANTHER" id="PTHR43156">
    <property type="entry name" value="STAGE II SPORULATION PROTEIN E-RELATED"/>
    <property type="match status" value="1"/>
</dbReference>
<dbReference type="InterPro" id="IPR036457">
    <property type="entry name" value="PPM-type-like_dom_sf"/>
</dbReference>